<dbReference type="OrthoDB" id="442677at2759"/>
<reference evidence="6 8" key="9">
    <citation type="journal article" date="2015" name="G3 (Bethesda)">
        <title>Gene Model Annotations for Drosophila melanogaster: Impact of High-Throughput Data.</title>
        <authorList>
            <consortium name="FlyBase Consortium"/>
            <person name="Matthews B.B."/>
            <person name="Dos Santos G."/>
            <person name="Crosby M.A."/>
            <person name="Emmert D.B."/>
            <person name="St Pierre S.E."/>
            <person name="Gramates L.S."/>
            <person name="Zhou P."/>
            <person name="Schroeder A.J."/>
            <person name="Falls K."/>
            <person name="Strelets V."/>
            <person name="Russo S.M."/>
            <person name="Gelbart W.M."/>
            <person name="null"/>
        </authorList>
    </citation>
    <scope>NUCLEOTIDE SEQUENCE [LARGE SCALE GENOMIC DNA]</scope>
    <source>
        <strain evidence="8">Berkeley</strain>
    </source>
</reference>
<proteinExistence type="evidence at protein level"/>
<dbReference type="PANTHER" id="PTHR24012">
    <property type="entry name" value="RNA BINDING PROTEIN"/>
    <property type="match status" value="1"/>
</dbReference>
<dbReference type="BioGRID-ORCS" id="43764">
    <property type="hits" value="0 hits in 1 CRISPR screen"/>
</dbReference>
<dbReference type="InterPro" id="IPR035979">
    <property type="entry name" value="RBD_domain_sf"/>
</dbReference>
<gene>
    <name evidence="6 7" type="primary">mod</name>
    <name evidence="6" type="synonym">0952/14</name>
    <name evidence="6" type="synonym">Dmel\CG2050</name>
    <name evidence="6" type="synonym">Mod</name>
    <name evidence="6" type="synonym">Modulo</name>
    <name evidence="6" type="synonym">ms(3)100EF</name>
    <name evidence="6 7" type="ORF">CG2050</name>
    <name evidence="6" type="ORF">Dmel_CG2050</name>
</gene>
<feature type="domain" description="RRM" evidence="5">
    <location>
        <begin position="175"/>
        <end position="251"/>
    </location>
</feature>
<feature type="domain" description="RRM" evidence="5">
    <location>
        <begin position="420"/>
        <end position="489"/>
    </location>
</feature>
<dbReference type="AGR" id="FB:FBgn0002780"/>
<dbReference type="GeneID" id="43764"/>
<feature type="domain" description="RRM" evidence="5">
    <location>
        <begin position="340"/>
        <end position="429"/>
    </location>
</feature>
<reference evidence="6 8" key="5">
    <citation type="journal article" date="2002" name="Genome Biol.">
        <title>Heterochromatic sequences in a Drosophila whole-genome shotgun assembly.</title>
        <authorList>
            <person name="Hoskins R.A."/>
            <person name="Smith C.D."/>
            <person name="Carlson J.W."/>
            <person name="Carvalho A.B."/>
            <person name="Halpern A."/>
            <person name="Kaminker J.S."/>
            <person name="Kennedy C."/>
            <person name="Mungall C.J."/>
            <person name="Sullivan B.A."/>
            <person name="Sutton G.G."/>
            <person name="Yasuhara J.C."/>
            <person name="Wakimoto B.T."/>
            <person name="Myers E.W."/>
            <person name="Celniker S.E."/>
            <person name="Rubin G.M."/>
            <person name="Karpen G.H."/>
        </authorList>
    </citation>
    <scope>NUCLEOTIDE SEQUENCE [LARGE SCALE GENOMIC DNA]</scope>
    <source>
        <strain evidence="8">Berkeley</strain>
    </source>
</reference>
<feature type="region of interest" description="Disordered" evidence="4">
    <location>
        <begin position="505"/>
        <end position="542"/>
    </location>
</feature>
<keyword evidence="1" id="KW-0677">Repeat</keyword>
<keyword evidence="2 3" id="KW-0694">RNA-binding</keyword>
<evidence type="ECO:0000313" key="8">
    <source>
        <dbReference type="Proteomes" id="UP000000803"/>
    </source>
</evidence>
<dbReference type="SMART" id="SM00360">
    <property type="entry name" value="RRM"/>
    <property type="match status" value="4"/>
</dbReference>
<dbReference type="DNASU" id="43764"/>
<reference evidence="6 8" key="2">
    <citation type="journal article" date="2002" name="Genome Biol.">
        <title>Finishing a whole-genome shotgun: release 3 of the Drosophila melanogaster euchromatic genome sequence.</title>
        <authorList>
            <person name="Celniker S.E."/>
            <person name="Wheeler D.A."/>
            <person name="Kronmiller B."/>
            <person name="Carlson J.W."/>
            <person name="Halpern A."/>
            <person name="Patel S."/>
            <person name="Adams M."/>
            <person name="Champe M."/>
            <person name="Dugan S.P."/>
            <person name="Frise E."/>
            <person name="Hodgson A."/>
            <person name="George R.A."/>
            <person name="Hoskins R.A."/>
            <person name="Laverty T."/>
            <person name="Muzny D.M."/>
            <person name="Nelson C.R."/>
            <person name="Pacleb J.M."/>
            <person name="Park S."/>
            <person name="Pfeiffer B.D."/>
            <person name="Richards S."/>
            <person name="Sodergren E.J."/>
            <person name="Svirskas R."/>
            <person name="Tabor P.E."/>
            <person name="Wan K."/>
            <person name="Stapleton M."/>
            <person name="Sutton G.G."/>
            <person name="Venter C."/>
            <person name="Weinstock G."/>
            <person name="Scherer S.E."/>
            <person name="Myers E.W."/>
            <person name="Gibbs R.A."/>
            <person name="Rubin G.M."/>
        </authorList>
    </citation>
    <scope>NUCLEOTIDE SEQUENCE [LARGE SCALE GENOMIC DNA]</scope>
    <source>
        <strain evidence="8">Berkeley</strain>
    </source>
</reference>
<evidence type="ECO:0000256" key="1">
    <source>
        <dbReference type="ARBA" id="ARBA00022737"/>
    </source>
</evidence>
<evidence type="ECO:0000313" key="7">
    <source>
        <dbReference type="FlyBase" id="FBgn0002780"/>
    </source>
</evidence>
<reference evidence="6 8" key="7">
    <citation type="journal article" date="2007" name="Science">
        <title>The Release 5.1 annotation of Drosophila melanogaster heterochromatin.</title>
        <authorList>
            <person name="Smith C.D."/>
            <person name="Shu S."/>
            <person name="Mungall C.J."/>
            <person name="Karpen G.H."/>
        </authorList>
    </citation>
    <scope>NUCLEOTIDE SEQUENCE [LARGE SCALE GENOMIC DNA]</scope>
    <source>
        <strain evidence="8">Berkeley</strain>
    </source>
</reference>
<dbReference type="OMA" id="DDGFCKS"/>
<dbReference type="RefSeq" id="NP_001247401.1">
    <property type="nucleotide sequence ID" value="NM_001260472.2"/>
</dbReference>
<evidence type="ECO:0000313" key="6">
    <source>
        <dbReference type="EMBL" id="AFH06718.1"/>
    </source>
</evidence>
<feature type="domain" description="RRM" evidence="5">
    <location>
        <begin position="258"/>
        <end position="331"/>
    </location>
</feature>
<dbReference type="Proteomes" id="UP000000803">
    <property type="component" value="Chromosome 3R"/>
</dbReference>
<dbReference type="CTD" id="43764"/>
<evidence type="ECO:0000256" key="3">
    <source>
        <dbReference type="PROSITE-ProRule" id="PRU00176"/>
    </source>
</evidence>
<dbReference type="ExpressionAtlas" id="A0A0B4K7G4">
    <property type="expression patterns" value="baseline and differential"/>
</dbReference>
<name>A0A0B4K7G4_DROME</name>
<dbReference type="SMR" id="A0A0B4K7G4"/>
<dbReference type="EMBL" id="AE014297">
    <property type="protein sequence ID" value="AFH06718.1"/>
    <property type="molecule type" value="Genomic_DNA"/>
</dbReference>
<reference evidence="6 8" key="10">
    <citation type="journal article" date="2015" name="G3 (Bethesda)">
        <title>Gene Model Annotations for Drosophila melanogaster: The Rule-Benders.</title>
        <authorList>
            <consortium name="FlyBase Consortium"/>
            <person name="Crosby M.A."/>
            <person name="Gramates L.S."/>
            <person name="Dos Santos G."/>
            <person name="Matthews B.B."/>
            <person name="St Pierre S.E."/>
            <person name="Zhou P."/>
            <person name="Schroeder A.J."/>
            <person name="Falls K."/>
            <person name="Emmert D.B."/>
            <person name="Russo S.M."/>
            <person name="Gelbart W.M."/>
            <person name="null"/>
        </authorList>
    </citation>
    <scope>NUCLEOTIDE SEQUENCE [LARGE SCALE GENOMIC DNA]</scope>
    <source>
        <strain evidence="8">Berkeley</strain>
    </source>
</reference>
<reference evidence="6 8" key="1">
    <citation type="journal article" date="2000" name="Science">
        <title>The genome sequence of Drosophila melanogaster.</title>
        <authorList>
            <person name="Adams M.D."/>
            <person name="Celniker S.E."/>
            <person name="Holt R.A."/>
            <person name="Evans C.A."/>
            <person name="Gocayne J.D."/>
            <person name="Amanatides P.G."/>
            <person name="Scherer S.E."/>
            <person name="Li P.W."/>
            <person name="Hoskins R.A."/>
            <person name="Galle R.F."/>
            <person name="George R.A."/>
            <person name="Lewis S.E."/>
            <person name="Richards S."/>
            <person name="Ashburner M."/>
            <person name="Henderson S.N."/>
            <person name="Sutton G.G."/>
            <person name="Wortman J.R."/>
            <person name="Yandell M.D."/>
            <person name="Zhang Q."/>
            <person name="Chen L.X."/>
            <person name="Brandon R.C."/>
            <person name="Rogers Y.H."/>
            <person name="Blazej R.G."/>
            <person name="Champe M."/>
            <person name="Pfeiffer B.D."/>
            <person name="Wan K.H."/>
            <person name="Doyle C."/>
            <person name="Baxter E.G."/>
            <person name="Helt G."/>
            <person name="Nelson C.R."/>
            <person name="Gabor G.L."/>
            <person name="Abril J.F."/>
            <person name="Agbayani A."/>
            <person name="An H.J."/>
            <person name="Andrews-Pfannkoch C."/>
            <person name="Baldwin D."/>
            <person name="Ballew R.M."/>
            <person name="Basu A."/>
            <person name="Baxendale J."/>
            <person name="Bayraktaroglu L."/>
            <person name="Beasley E.M."/>
            <person name="Beeson K.Y."/>
            <person name="Benos P.V."/>
            <person name="Berman B.P."/>
            <person name="Bhandari D."/>
            <person name="Bolshakov S."/>
            <person name="Borkova D."/>
            <person name="Botchan M.R."/>
            <person name="Bouck J."/>
            <person name="Brokstein P."/>
            <person name="Brottier P."/>
            <person name="Burtis K.C."/>
            <person name="Busam D.A."/>
            <person name="Butler H."/>
            <person name="Cadieu E."/>
            <person name="Center A."/>
            <person name="Chandra I."/>
            <person name="Cherry J.M."/>
            <person name="Cawley S."/>
            <person name="Dahlke C."/>
            <person name="Davenport L.B."/>
            <person name="Davies P."/>
            <person name="de Pablos B."/>
            <person name="Delcher A."/>
            <person name="Deng Z."/>
            <person name="Mays A.D."/>
            <person name="Dew I."/>
            <person name="Dietz S.M."/>
            <person name="Dodson K."/>
            <person name="Doup L.E."/>
            <person name="Downes M."/>
            <person name="Dugan-Rocha S."/>
            <person name="Dunkov B.C."/>
            <person name="Dunn P."/>
            <person name="Durbin K.J."/>
            <person name="Evangelista C.C."/>
            <person name="Ferraz C."/>
            <person name="Ferriera S."/>
            <person name="Fleischmann W."/>
            <person name="Fosler C."/>
            <person name="Gabrielian A.E."/>
            <person name="Garg N.S."/>
            <person name="Gelbart W.M."/>
            <person name="Glasser K."/>
            <person name="Glodek A."/>
            <person name="Gong F."/>
            <person name="Gorrell J.H."/>
            <person name="Gu Z."/>
            <person name="Guan P."/>
            <person name="Harris M."/>
            <person name="Harris N.L."/>
            <person name="Harvey D."/>
            <person name="Heiman T.J."/>
            <person name="Hernandez J.R."/>
            <person name="Houck J."/>
            <person name="Hostin D."/>
            <person name="Houston K.A."/>
            <person name="Howland T.J."/>
            <person name="Wei M.H."/>
            <person name="Ibegwam C."/>
            <person name="Jalali M."/>
            <person name="Kalush F."/>
            <person name="Karpen G.H."/>
            <person name="Ke Z."/>
            <person name="Kennison J.A."/>
            <person name="Ketchum K.A."/>
            <person name="Kimmel B.E."/>
            <person name="Kodira C.D."/>
            <person name="Kraft C."/>
            <person name="Kravitz S."/>
            <person name="Kulp D."/>
            <person name="Lai Z."/>
            <person name="Lasko P."/>
            <person name="Lei Y."/>
            <person name="Levitsky A.A."/>
            <person name="Li J."/>
            <person name="Li Z."/>
            <person name="Liang Y."/>
            <person name="Lin X."/>
            <person name="Liu X."/>
            <person name="Mattei B."/>
            <person name="McIntosh T.C."/>
            <person name="McLeod M.P."/>
            <person name="McPherson D."/>
            <person name="Merkulov G."/>
            <person name="Milshina N.V."/>
            <person name="Mobarry C."/>
            <person name="Morris J."/>
            <person name="Moshrefi A."/>
            <person name="Mount S.M."/>
            <person name="Moy M."/>
            <person name="Murphy B."/>
            <person name="Murphy L."/>
            <person name="Muzny D.M."/>
            <person name="Nelson D.L."/>
            <person name="Nelson D.R."/>
            <person name="Nelson K.A."/>
            <person name="Nixon K."/>
            <person name="Nusskern D.R."/>
            <person name="Pacleb J.M."/>
            <person name="Palazzolo M."/>
            <person name="Pittman G.S."/>
            <person name="Pan S."/>
            <person name="Pollard J."/>
            <person name="Puri V."/>
            <person name="Reese M.G."/>
            <person name="Reinert K."/>
            <person name="Remington K."/>
            <person name="Saunders R.D."/>
            <person name="Scheeler F."/>
            <person name="Shen H."/>
            <person name="Shue B.C."/>
            <person name="Siden-Kiamos I."/>
            <person name="Simpson M."/>
            <person name="Skupski M.P."/>
            <person name="Smith T."/>
            <person name="Spier E."/>
            <person name="Spradling A.C."/>
            <person name="Stapleton M."/>
            <person name="Strong R."/>
            <person name="Sun E."/>
            <person name="Svirskas R."/>
            <person name="Tector C."/>
            <person name="Turner R."/>
            <person name="Venter E."/>
            <person name="Wang A.H."/>
            <person name="Wang X."/>
            <person name="Wang Z.Y."/>
            <person name="Wassarman D.A."/>
            <person name="Weinstock G.M."/>
            <person name="Weissenbach J."/>
            <person name="Williams S.M."/>
            <person name="WoodageT"/>
            <person name="Worley K.C."/>
            <person name="Wu D."/>
            <person name="Yang S."/>
            <person name="Yao Q.A."/>
            <person name="Ye J."/>
            <person name="Yeh R.F."/>
            <person name="Zaveri J.S."/>
            <person name="Zhan M."/>
            <person name="Zhang G."/>
            <person name="Zhao Q."/>
            <person name="Zheng L."/>
            <person name="Zheng X.H."/>
            <person name="Zhong F.N."/>
            <person name="Zhong W."/>
            <person name="Zhou X."/>
            <person name="Zhu S."/>
            <person name="Zhu X."/>
            <person name="Smith H.O."/>
            <person name="Gibbs R.A."/>
            <person name="Myers E.W."/>
            <person name="Rubin G.M."/>
            <person name="Venter J.C."/>
        </authorList>
    </citation>
    <scope>NUCLEOTIDE SEQUENCE [LARGE SCALE GENOMIC DNA]</scope>
    <source>
        <strain evidence="8">Berkeley</strain>
    </source>
</reference>
<organism evidence="6 8">
    <name type="scientific">Drosophila melanogaster</name>
    <name type="common">Fruit fly</name>
    <dbReference type="NCBI Taxonomy" id="7227"/>
    <lineage>
        <taxon>Eukaryota</taxon>
        <taxon>Metazoa</taxon>
        <taxon>Ecdysozoa</taxon>
        <taxon>Arthropoda</taxon>
        <taxon>Hexapoda</taxon>
        <taxon>Insecta</taxon>
        <taxon>Pterygota</taxon>
        <taxon>Neoptera</taxon>
        <taxon>Endopterygota</taxon>
        <taxon>Diptera</taxon>
        <taxon>Brachycera</taxon>
        <taxon>Muscomorpha</taxon>
        <taxon>Ephydroidea</taxon>
        <taxon>Drosophilidae</taxon>
        <taxon>Drosophila</taxon>
        <taxon>Sophophora</taxon>
    </lineage>
</organism>
<dbReference type="VEuPathDB" id="VectorBase:FBgn0002780"/>
<feature type="compositionally biased region" description="Basic and acidic residues" evidence="4">
    <location>
        <begin position="136"/>
        <end position="158"/>
    </location>
</feature>
<feature type="compositionally biased region" description="Acidic residues" evidence="4">
    <location>
        <begin position="59"/>
        <end position="114"/>
    </location>
</feature>
<dbReference type="Pfam" id="PF00076">
    <property type="entry name" value="RRM_1"/>
    <property type="match status" value="4"/>
</dbReference>
<dbReference type="GO" id="GO:0003723">
    <property type="term" value="F:RNA binding"/>
    <property type="evidence" value="ECO:0007669"/>
    <property type="project" value="UniProtKB-UniRule"/>
</dbReference>
<reference evidence="6 8" key="11">
    <citation type="journal article" date="2015" name="Genome Res.">
        <title>The Release 6 reference sequence of the Drosophila melanogaster genome.</title>
        <authorList>
            <person name="Hoskins R.A."/>
            <person name="Carlson J.W."/>
            <person name="Wan K.H."/>
            <person name="Park S."/>
            <person name="Mendez I."/>
            <person name="Galle S.E."/>
            <person name="Booth B.W."/>
            <person name="Pfeiffer B.D."/>
            <person name="George R.A."/>
            <person name="Svirskas R."/>
            <person name="Krzywinski M."/>
            <person name="Schein J."/>
            <person name="Accardo M.C."/>
            <person name="Damia E."/>
            <person name="Messina G."/>
            <person name="Mendez-Lago M."/>
            <person name="de Pablos B."/>
            <person name="Demakova O.V."/>
            <person name="Andreyeva E.N."/>
            <person name="Boldyreva L.V."/>
            <person name="Marra M."/>
            <person name="Carvalho A.B."/>
            <person name="Dimitri P."/>
            <person name="Villasante A."/>
            <person name="Zhimulev I.F."/>
            <person name="Rubin G.M."/>
            <person name="Karpen G.H."/>
            <person name="Celniker S.E."/>
        </authorList>
    </citation>
    <scope>NUCLEOTIDE SEQUENCE [LARGE SCALE GENOMIC DNA]</scope>
    <source>
        <strain evidence="8">Berkeley</strain>
    </source>
</reference>
<keyword evidence="9" id="KW-1267">Proteomics identification</keyword>
<dbReference type="InterPro" id="IPR000504">
    <property type="entry name" value="RRM_dom"/>
</dbReference>
<dbReference type="AlphaFoldDB" id="A0A0B4K7G4"/>
<dbReference type="Gene3D" id="3.30.70.330">
    <property type="match status" value="4"/>
</dbReference>
<reference evidence="6 8" key="6">
    <citation type="journal article" date="2005" name="PLoS Comput. Biol.">
        <title>Combined evidence annotation of transposable elements in genome sequences.</title>
        <authorList>
            <person name="Quesneville H."/>
            <person name="Bergman C.M."/>
            <person name="Andrieu O."/>
            <person name="Autard D."/>
            <person name="Nouaud D."/>
            <person name="Ashburner M."/>
            <person name="Anxolabehere D."/>
        </authorList>
    </citation>
    <scope>NUCLEOTIDE SEQUENCE [LARGE SCALE GENOMIC DNA]</scope>
    <source>
        <strain evidence="8">Berkeley</strain>
    </source>
</reference>
<dbReference type="FunFam" id="3.30.70.330:FF:001526">
    <property type="entry name" value="Modulo, isoform C"/>
    <property type="match status" value="1"/>
</dbReference>
<dbReference type="SUPFAM" id="SSF54928">
    <property type="entry name" value="RNA-binding domain, RBD"/>
    <property type="match status" value="3"/>
</dbReference>
<feature type="region of interest" description="Disordered" evidence="4">
    <location>
        <begin position="1"/>
        <end position="166"/>
    </location>
</feature>
<evidence type="ECO:0000259" key="5">
    <source>
        <dbReference type="PROSITE" id="PS50102"/>
    </source>
</evidence>
<feature type="compositionally biased region" description="Acidic residues" evidence="4">
    <location>
        <begin position="123"/>
        <end position="135"/>
    </location>
</feature>
<reference evidence="6 8" key="3">
    <citation type="journal article" date="2002" name="Genome Biol.">
        <title>Annotation of the Drosophila melanogaster euchromatic genome: a systematic review.</title>
        <authorList>
            <person name="Misra S."/>
            <person name="Crosby M.A."/>
            <person name="Mungall C.J."/>
            <person name="Matthews B.B."/>
            <person name="Campbell K.S."/>
            <person name="Hradecky P."/>
            <person name="Huang Y."/>
            <person name="Kaminker J.S."/>
            <person name="Millburn G.H."/>
            <person name="Prochnik S.E."/>
            <person name="Smith C.D."/>
            <person name="Tupy J.L."/>
            <person name="Whitfied E.J."/>
            <person name="Bayraktaroglu L."/>
            <person name="Berman B.P."/>
            <person name="Bettencourt B.R."/>
            <person name="Celniker S.E."/>
            <person name="de Grey A.D."/>
            <person name="Drysdale R.A."/>
            <person name="Harris N.L."/>
            <person name="Richter J."/>
            <person name="Russo S."/>
            <person name="Schroeder A.J."/>
            <person name="Shu S.Q."/>
            <person name="Stapleton M."/>
            <person name="Yamada C."/>
            <person name="Ashburner M."/>
            <person name="Gelbart W.M."/>
            <person name="Rubin G.M."/>
            <person name="Lewis S.E."/>
        </authorList>
    </citation>
    <scope>GENOME REANNOTATION</scope>
    <source>
        <strain evidence="8">Berkeley</strain>
    </source>
</reference>
<sequence>MAQKKAVTVKGKKATNGEEKPLAKRVTKSTKVQEEETVVPQSPSKKSRKQPVKEVPQFSEEDESDVEEQNDEQPGDDSDFETEEAAGLIDDEAEEDEEYNSDDEEDDDDDELEPGEVSKSEGADEVDESDDDEEAPVEKPVSKKSEKANSEKSEENRGIPKVKVGKIPLGTPKNQIVFVTNLPNEYLHKDLVALFAKFGRLSALQRFTNLNGNKSVLIAFDTSTGAEAVLQAKPKALTLGDNVLSVSQPRNKEENNERTVVVGLIGPNITKDDLKTFFEKVAPVEAVTISSNRLMPRAFVRLASVDDIPKALKLHSTELFSRFITVRRISQESISRTSELTLVVENVGKHESYSSDALEKIFKKFGDVEEIDVVCSKAVLAFVTFKQSDAATKALAQLDGKTVNKFEWKLHRFERSTSGRAILVTNLTSDATEADLRKVFNDSGEIESIIMLGQKAVVKFKDDEGFCKSFLANESIVNNAPIFIEPNSLLKHRLLKKRLAIGQTRAPRKFQKDTKPNFGKKPFNKRPAQENGGKSFVKRARF</sequence>
<reference evidence="6 8" key="8">
    <citation type="journal article" date="2007" name="Science">
        <title>Sequence finishing and mapping of Drosophila melanogaster heterochromatin.</title>
        <authorList>
            <person name="Hoskins R.A."/>
            <person name="Carlson J.W."/>
            <person name="Kennedy C."/>
            <person name="Acevedo D."/>
            <person name="Evans-Holm M."/>
            <person name="Frise E."/>
            <person name="Wan K.H."/>
            <person name="Park S."/>
            <person name="Mendez-Lago M."/>
            <person name="Rossi F."/>
            <person name="Villasante A."/>
            <person name="Dimitri P."/>
            <person name="Karpen G.H."/>
            <person name="Celniker S.E."/>
        </authorList>
    </citation>
    <scope>NUCLEOTIDE SEQUENCE [LARGE SCALE GENOMIC DNA]</scope>
    <source>
        <strain evidence="8">Berkeley</strain>
    </source>
</reference>
<evidence type="ECO:0007829" key="9">
    <source>
        <dbReference type="PeptideAtlas" id="A0A0B4K7G4"/>
    </source>
</evidence>
<evidence type="ECO:0000256" key="4">
    <source>
        <dbReference type="SAM" id="MobiDB-lite"/>
    </source>
</evidence>
<dbReference type="CDD" id="cd00590">
    <property type="entry name" value="RRM_SF"/>
    <property type="match status" value="2"/>
</dbReference>
<dbReference type="KEGG" id="dme:Dmel_CG2050"/>
<dbReference type="PROSITE" id="PS50102">
    <property type="entry name" value="RRM"/>
    <property type="match status" value="4"/>
</dbReference>
<keyword evidence="8" id="KW-1185">Reference proteome</keyword>
<dbReference type="Bgee" id="FBgn0002780">
    <property type="expression patterns" value="Expressed in cleaving embryo and 200 other cell types or tissues"/>
</dbReference>
<dbReference type="PhylomeDB" id="A0A0B4K7G4"/>
<reference evidence="6 8" key="4">
    <citation type="journal article" date="2002" name="Genome Biol.">
        <title>The transposable elements of the Drosophila melanogaster euchromatin: a genomics perspective.</title>
        <authorList>
            <person name="Kaminker J.S."/>
            <person name="Bergman C.M."/>
            <person name="Kronmiller B."/>
            <person name="Carlson J."/>
            <person name="Svirskas R."/>
            <person name="Patel S."/>
            <person name="Frise E."/>
            <person name="Wheeler D.A."/>
            <person name="Lewis S.E."/>
            <person name="Rubin G.M."/>
            <person name="Ashburner M."/>
            <person name="Celniker S.E."/>
        </authorList>
    </citation>
    <scope>NUCLEOTIDE SEQUENCE [LARGE SCALE GENOMIC DNA]</scope>
    <source>
        <strain evidence="8">Berkeley</strain>
    </source>
</reference>
<dbReference type="FlyBase" id="FBgn0002780">
    <property type="gene designation" value="mod"/>
</dbReference>
<dbReference type="RefSeq" id="NP_524614.2">
    <property type="nucleotide sequence ID" value="NM_079875.3"/>
</dbReference>
<dbReference type="InterPro" id="IPR012677">
    <property type="entry name" value="Nucleotide-bd_a/b_plait_sf"/>
</dbReference>
<evidence type="ECO:0000256" key="2">
    <source>
        <dbReference type="ARBA" id="ARBA00022884"/>
    </source>
</evidence>
<accession>A0A0B4K7G4</accession>
<protein>
    <submittedName>
        <fullName evidence="6">Modulo, isoform C</fullName>
    </submittedName>
</protein>